<name>A0A246KUA1_9GAMM</name>
<dbReference type="InterPro" id="IPR013783">
    <property type="entry name" value="Ig-like_fold"/>
</dbReference>
<sequence>MKKLLFCLLPLSALLAPPVAHANLSIHPMRAAVDTKRGTQIRVYSHSTQPQYVQARLLRITNPAQAGEEEIEVEAADAAVAITPGKFALSGGGNRLIRVIPLQSVEKEVAYRVYFESVRGPDGTLLEDDEQAAQANVGVSLVWGALVNVLPTNGSVDLQLQGDILRNVGTLRVGITGLAECNANGACTSHDFAKSLYPDAELKLPFQPQPDSTVQLHYRLSKEGYREHTTTLAPSA</sequence>
<keyword evidence="1" id="KW-0732">Signal</keyword>
<reference evidence="2 3" key="1">
    <citation type="submission" date="2017-06" db="EMBL/GenBank/DDBJ databases">
        <authorList>
            <person name="Kim H.J."/>
            <person name="Triplett B.A."/>
        </authorList>
    </citation>
    <scope>NUCLEOTIDE SEQUENCE [LARGE SCALE GENOMIC DNA]</scope>
    <source>
        <strain evidence="2 3">S18795</strain>
    </source>
</reference>
<dbReference type="EMBL" id="NIXP01000126">
    <property type="protein sequence ID" value="OWR28597.1"/>
    <property type="molecule type" value="Genomic_DNA"/>
</dbReference>
<gene>
    <name evidence="2" type="ORF">CEE55_18650</name>
</gene>
<dbReference type="AlphaFoldDB" id="A0A246KUA1"/>
<protein>
    <submittedName>
        <fullName evidence="2">Pilus assembly protein</fullName>
    </submittedName>
</protein>
<dbReference type="Proteomes" id="UP000197904">
    <property type="component" value="Unassembled WGS sequence"/>
</dbReference>
<dbReference type="Gene3D" id="2.60.40.10">
    <property type="entry name" value="Immunoglobulins"/>
    <property type="match status" value="1"/>
</dbReference>
<dbReference type="InterPro" id="IPR008962">
    <property type="entry name" value="PapD-like_sf"/>
</dbReference>
<evidence type="ECO:0000313" key="2">
    <source>
        <dbReference type="EMBL" id="OWR28597.1"/>
    </source>
</evidence>
<comment type="caution">
    <text evidence="2">The sequence shown here is derived from an EMBL/GenBank/DDBJ whole genome shotgun (WGS) entry which is preliminary data.</text>
</comment>
<organism evidence="2 3">
    <name type="scientific">Stenotrophomonas pavanii</name>
    <dbReference type="NCBI Taxonomy" id="487698"/>
    <lineage>
        <taxon>Bacteria</taxon>
        <taxon>Pseudomonadati</taxon>
        <taxon>Pseudomonadota</taxon>
        <taxon>Gammaproteobacteria</taxon>
        <taxon>Lysobacterales</taxon>
        <taxon>Lysobacteraceae</taxon>
        <taxon>Stenotrophomonas</taxon>
    </lineage>
</organism>
<dbReference type="RefSeq" id="WP_049465709.1">
    <property type="nucleotide sequence ID" value="NZ_JBJMAE010000012.1"/>
</dbReference>
<accession>A0A246KUA1</accession>
<evidence type="ECO:0000313" key="3">
    <source>
        <dbReference type="Proteomes" id="UP000197904"/>
    </source>
</evidence>
<proteinExistence type="predicted"/>
<feature type="signal peptide" evidence="1">
    <location>
        <begin position="1"/>
        <end position="22"/>
    </location>
</feature>
<evidence type="ECO:0000256" key="1">
    <source>
        <dbReference type="SAM" id="SignalP"/>
    </source>
</evidence>
<dbReference type="SUPFAM" id="SSF49354">
    <property type="entry name" value="PapD-like"/>
    <property type="match status" value="1"/>
</dbReference>
<feature type="chain" id="PRO_5011234990" evidence="1">
    <location>
        <begin position="23"/>
        <end position="236"/>
    </location>
</feature>